<dbReference type="GO" id="GO:0000155">
    <property type="term" value="F:phosphorelay sensor kinase activity"/>
    <property type="evidence" value="ECO:0007669"/>
    <property type="project" value="InterPro"/>
</dbReference>
<dbReference type="InterPro" id="IPR003660">
    <property type="entry name" value="HAMP_dom"/>
</dbReference>
<dbReference type="SUPFAM" id="SSF55785">
    <property type="entry name" value="PYP-like sensor domain (PAS domain)"/>
    <property type="match status" value="1"/>
</dbReference>
<dbReference type="EMBL" id="JACHFD010000002">
    <property type="protein sequence ID" value="MBB5350345.1"/>
    <property type="molecule type" value="Genomic_DNA"/>
</dbReference>
<dbReference type="Pfam" id="PF02518">
    <property type="entry name" value="HATPase_c"/>
    <property type="match status" value="1"/>
</dbReference>
<dbReference type="AlphaFoldDB" id="A0A840UX88"/>
<evidence type="ECO:0000256" key="4">
    <source>
        <dbReference type="ARBA" id="ARBA00022553"/>
    </source>
</evidence>
<name>A0A840UX88_9BACT</name>
<evidence type="ECO:0000256" key="10">
    <source>
        <dbReference type="SAM" id="Phobius"/>
    </source>
</evidence>
<keyword evidence="6" id="KW-0547">Nucleotide-binding</keyword>
<keyword evidence="10" id="KW-0812">Transmembrane</keyword>
<dbReference type="InterPro" id="IPR050351">
    <property type="entry name" value="BphY/WalK/GraS-like"/>
</dbReference>
<dbReference type="CDD" id="cd06225">
    <property type="entry name" value="HAMP"/>
    <property type="match status" value="1"/>
</dbReference>
<keyword evidence="10" id="KW-1133">Transmembrane helix</keyword>
<comment type="caution">
    <text evidence="13">The sequence shown here is derived from an EMBL/GenBank/DDBJ whole genome shotgun (WGS) entry which is preliminary data.</text>
</comment>
<dbReference type="Pfam" id="PF00512">
    <property type="entry name" value="HisKA"/>
    <property type="match status" value="1"/>
</dbReference>
<evidence type="ECO:0000259" key="12">
    <source>
        <dbReference type="PROSITE" id="PS50885"/>
    </source>
</evidence>
<evidence type="ECO:0000313" key="14">
    <source>
        <dbReference type="Proteomes" id="UP000557717"/>
    </source>
</evidence>
<dbReference type="PANTHER" id="PTHR42878">
    <property type="entry name" value="TWO-COMPONENT HISTIDINE KINASE"/>
    <property type="match status" value="1"/>
</dbReference>
<dbReference type="SMART" id="SM00388">
    <property type="entry name" value="HisKA"/>
    <property type="match status" value="1"/>
</dbReference>
<dbReference type="PROSITE" id="PS50885">
    <property type="entry name" value="HAMP"/>
    <property type="match status" value="1"/>
</dbReference>
<dbReference type="SUPFAM" id="SSF47384">
    <property type="entry name" value="Homodimeric domain of signal transducing histidine kinase"/>
    <property type="match status" value="1"/>
</dbReference>
<organism evidence="13 14">
    <name type="scientific">Haloferula luteola</name>
    <dbReference type="NCBI Taxonomy" id="595692"/>
    <lineage>
        <taxon>Bacteria</taxon>
        <taxon>Pseudomonadati</taxon>
        <taxon>Verrucomicrobiota</taxon>
        <taxon>Verrucomicrobiia</taxon>
        <taxon>Verrucomicrobiales</taxon>
        <taxon>Verrucomicrobiaceae</taxon>
        <taxon>Haloferula</taxon>
    </lineage>
</organism>
<feature type="transmembrane region" description="Helical" evidence="10">
    <location>
        <begin position="181"/>
        <end position="200"/>
    </location>
</feature>
<comment type="catalytic activity">
    <reaction evidence="1">
        <text>ATP + protein L-histidine = ADP + protein N-phospho-L-histidine.</text>
        <dbReference type="EC" id="2.7.13.3"/>
    </reaction>
</comment>
<dbReference type="PROSITE" id="PS50109">
    <property type="entry name" value="HIS_KIN"/>
    <property type="match status" value="1"/>
</dbReference>
<keyword evidence="8" id="KW-0067">ATP-binding</keyword>
<protein>
    <recommendedName>
        <fullName evidence="3">histidine kinase</fullName>
        <ecNumber evidence="3">2.7.13.3</ecNumber>
    </recommendedName>
</protein>
<dbReference type="Gene3D" id="1.10.287.130">
    <property type="match status" value="1"/>
</dbReference>
<evidence type="ECO:0000256" key="9">
    <source>
        <dbReference type="ARBA" id="ARBA00023012"/>
    </source>
</evidence>
<keyword evidence="5" id="KW-0808">Transferase</keyword>
<dbReference type="InterPro" id="IPR036890">
    <property type="entry name" value="HATPase_C_sf"/>
</dbReference>
<evidence type="ECO:0000256" key="3">
    <source>
        <dbReference type="ARBA" id="ARBA00012438"/>
    </source>
</evidence>
<evidence type="ECO:0000256" key="5">
    <source>
        <dbReference type="ARBA" id="ARBA00022679"/>
    </source>
</evidence>
<evidence type="ECO:0000256" key="8">
    <source>
        <dbReference type="ARBA" id="ARBA00022840"/>
    </source>
</evidence>
<dbReference type="Proteomes" id="UP000557717">
    <property type="component" value="Unassembled WGS sequence"/>
</dbReference>
<dbReference type="GO" id="GO:0007234">
    <property type="term" value="P:osmosensory signaling via phosphorelay pathway"/>
    <property type="evidence" value="ECO:0007669"/>
    <property type="project" value="TreeGrafter"/>
</dbReference>
<evidence type="ECO:0000259" key="11">
    <source>
        <dbReference type="PROSITE" id="PS50109"/>
    </source>
</evidence>
<evidence type="ECO:0000256" key="2">
    <source>
        <dbReference type="ARBA" id="ARBA00004370"/>
    </source>
</evidence>
<dbReference type="Gene3D" id="3.30.565.10">
    <property type="entry name" value="Histidine kinase-like ATPase, C-terminal domain"/>
    <property type="match status" value="1"/>
</dbReference>
<dbReference type="SMART" id="SM00387">
    <property type="entry name" value="HATPase_c"/>
    <property type="match status" value="1"/>
</dbReference>
<dbReference type="SUPFAM" id="SSF158472">
    <property type="entry name" value="HAMP domain-like"/>
    <property type="match status" value="1"/>
</dbReference>
<dbReference type="InterPro" id="IPR005467">
    <property type="entry name" value="His_kinase_dom"/>
</dbReference>
<evidence type="ECO:0000256" key="1">
    <source>
        <dbReference type="ARBA" id="ARBA00000085"/>
    </source>
</evidence>
<evidence type="ECO:0000256" key="7">
    <source>
        <dbReference type="ARBA" id="ARBA00022777"/>
    </source>
</evidence>
<proteinExistence type="predicted"/>
<dbReference type="Pfam" id="PF00672">
    <property type="entry name" value="HAMP"/>
    <property type="match status" value="1"/>
</dbReference>
<dbReference type="RefSeq" id="WP_184015565.1">
    <property type="nucleotide sequence ID" value="NZ_JACHFD010000002.1"/>
</dbReference>
<evidence type="ECO:0000256" key="6">
    <source>
        <dbReference type="ARBA" id="ARBA00022741"/>
    </source>
</evidence>
<dbReference type="PANTHER" id="PTHR42878:SF7">
    <property type="entry name" value="SENSOR HISTIDINE KINASE GLRK"/>
    <property type="match status" value="1"/>
</dbReference>
<dbReference type="GO" id="GO:0030295">
    <property type="term" value="F:protein kinase activator activity"/>
    <property type="evidence" value="ECO:0007669"/>
    <property type="project" value="TreeGrafter"/>
</dbReference>
<dbReference type="GO" id="GO:0000156">
    <property type="term" value="F:phosphorelay response regulator activity"/>
    <property type="evidence" value="ECO:0007669"/>
    <property type="project" value="TreeGrafter"/>
</dbReference>
<dbReference type="SMART" id="SM00304">
    <property type="entry name" value="HAMP"/>
    <property type="match status" value="1"/>
</dbReference>
<gene>
    <name evidence="13" type="ORF">HNR46_000569</name>
</gene>
<evidence type="ECO:0000313" key="13">
    <source>
        <dbReference type="EMBL" id="MBB5350345.1"/>
    </source>
</evidence>
<keyword evidence="4" id="KW-0597">Phosphoprotein</keyword>
<keyword evidence="10" id="KW-0472">Membrane</keyword>
<feature type="domain" description="HAMP" evidence="12">
    <location>
        <begin position="204"/>
        <end position="257"/>
    </location>
</feature>
<dbReference type="CDD" id="cd00075">
    <property type="entry name" value="HATPase"/>
    <property type="match status" value="1"/>
</dbReference>
<comment type="subcellular location">
    <subcellularLocation>
        <location evidence="2">Membrane</location>
    </subcellularLocation>
</comment>
<sequence length="609" mass="68155">MLRARLFLGLLTLVILLWATGAAALVILNDADTRFQGRLKQDYQAIDLAQGLRSYTSMLNSTYITTLAGPAPETAPDRQLFDETRTKVEDTLHALRLLGGGNERWESSLSSLTEALGLYFGDYERLLTNEVVDRTERSDLLRTFGAHTQRITDLGESLTHLAEEQLFNASRALAAESGKNTAFLATLVVLGTAMAVMIYFQLLRHLVEPVVGLRDSMEQVTMGNFELTLPMPTAGSEFGSLVTTFNSMAEELRIRRRETDERLFRNNLVNRALLSAIPSPVYVLDLHGDTVRLNPAAEDLNESLGLGTRLPGKVLRLFQNCQQQGHNHLPEDPREALLFRIDEKEHFFLPRIFRFSAGRNEQNPYAGWAVLLHDVTRIRWLDDMKTNLLSTVSHEIKTPLTGIRMVLHLLLEEETGRLSDMQRTMLSSASEDCERLLSTLNTLLDISRAESGSTHLDLRPTNLRDLADQSIHLFESKASASRITLRIDAADNLPQVMADPMRISEVVHNLVSNAIKHSPPGGNVDVHIARSGADFVRLSVLDDGPGVPEESEGRIFERFYRAPNQRTDGIGLGLFISREIMRAHEGRIGLSERNPDQTRTEFFIDVPTA</sequence>
<dbReference type="InterPro" id="IPR036097">
    <property type="entry name" value="HisK_dim/P_sf"/>
</dbReference>
<keyword evidence="9" id="KW-0902">Two-component regulatory system</keyword>
<dbReference type="InterPro" id="IPR003661">
    <property type="entry name" value="HisK_dim/P_dom"/>
</dbReference>
<dbReference type="GO" id="GO:0016020">
    <property type="term" value="C:membrane"/>
    <property type="evidence" value="ECO:0007669"/>
    <property type="project" value="UniProtKB-SubCell"/>
</dbReference>
<dbReference type="InterPro" id="IPR004358">
    <property type="entry name" value="Sig_transdc_His_kin-like_C"/>
</dbReference>
<dbReference type="InterPro" id="IPR035965">
    <property type="entry name" value="PAS-like_dom_sf"/>
</dbReference>
<keyword evidence="14" id="KW-1185">Reference proteome</keyword>
<dbReference type="PRINTS" id="PR00344">
    <property type="entry name" value="BCTRLSENSOR"/>
</dbReference>
<dbReference type="GO" id="GO:0005524">
    <property type="term" value="F:ATP binding"/>
    <property type="evidence" value="ECO:0007669"/>
    <property type="project" value="UniProtKB-KW"/>
</dbReference>
<dbReference type="InterPro" id="IPR003594">
    <property type="entry name" value="HATPase_dom"/>
</dbReference>
<reference evidence="13 14" key="1">
    <citation type="submission" date="2020-08" db="EMBL/GenBank/DDBJ databases">
        <title>Genomic Encyclopedia of Type Strains, Phase IV (KMG-IV): sequencing the most valuable type-strain genomes for metagenomic binning, comparative biology and taxonomic classification.</title>
        <authorList>
            <person name="Goeker M."/>
        </authorList>
    </citation>
    <scope>NUCLEOTIDE SEQUENCE [LARGE SCALE GENOMIC DNA]</scope>
    <source>
        <strain evidence="13 14">YC6886</strain>
    </source>
</reference>
<dbReference type="CDD" id="cd00082">
    <property type="entry name" value="HisKA"/>
    <property type="match status" value="1"/>
</dbReference>
<dbReference type="SUPFAM" id="SSF55874">
    <property type="entry name" value="ATPase domain of HSP90 chaperone/DNA topoisomerase II/histidine kinase"/>
    <property type="match status" value="1"/>
</dbReference>
<keyword evidence="7 13" id="KW-0418">Kinase</keyword>
<dbReference type="Gene3D" id="6.10.340.10">
    <property type="match status" value="1"/>
</dbReference>
<accession>A0A840UX88</accession>
<feature type="domain" description="Histidine kinase" evidence="11">
    <location>
        <begin position="391"/>
        <end position="609"/>
    </location>
</feature>
<dbReference type="EC" id="2.7.13.3" evidence="3"/>